<evidence type="ECO:0000313" key="1">
    <source>
        <dbReference type="EMBL" id="MBB5638943.1"/>
    </source>
</evidence>
<reference evidence="1 2" key="1">
    <citation type="submission" date="2020-08" db="EMBL/GenBank/DDBJ databases">
        <title>Genomic Encyclopedia of Type Strains, Phase IV (KMG-V): Genome sequencing to study the core and pangenomes of soil and plant-associated prokaryotes.</title>
        <authorList>
            <person name="Whitman W."/>
        </authorList>
    </citation>
    <scope>NUCLEOTIDE SEQUENCE [LARGE SCALE GENOMIC DNA]</scope>
    <source>
        <strain evidence="1 2">S3M1</strain>
    </source>
</reference>
<evidence type="ECO:0000313" key="2">
    <source>
        <dbReference type="Proteomes" id="UP000537204"/>
    </source>
</evidence>
<sequence>MNKAIIYLSAFALTAAIFTACKKDEDNGKKGLPEFDNYYYAGFLPWNNTGTESVLRTQTKLVKFPVQFNSAFVRDFDAAAFYTLVTTGITNPAVAGQDFNIVDKNGNTITAANAIYSLNFPQAKKTVDTIYIKVLNSPVAGTRKIEIDLVKNANDKYTVGTFSQSYIRFLEIK</sequence>
<dbReference type="RefSeq" id="WP_183884758.1">
    <property type="nucleotide sequence ID" value="NZ_JACHCE010000011.1"/>
</dbReference>
<comment type="caution">
    <text evidence="1">The sequence shown here is derived from an EMBL/GenBank/DDBJ whole genome shotgun (WGS) entry which is preliminary data.</text>
</comment>
<protein>
    <recommendedName>
        <fullName evidence="3">DUF4843 domain-containing protein</fullName>
    </recommendedName>
</protein>
<evidence type="ECO:0008006" key="3">
    <source>
        <dbReference type="Google" id="ProtNLM"/>
    </source>
</evidence>
<dbReference type="PROSITE" id="PS51257">
    <property type="entry name" value="PROKAR_LIPOPROTEIN"/>
    <property type="match status" value="1"/>
</dbReference>
<dbReference type="AlphaFoldDB" id="A0A7W8ZRL5"/>
<name>A0A7W8ZRL5_9SPHI</name>
<dbReference type="Proteomes" id="UP000537204">
    <property type="component" value="Unassembled WGS sequence"/>
</dbReference>
<proteinExistence type="predicted"/>
<organism evidence="1 2">
    <name type="scientific">Pedobacter cryoconitis</name>
    <dbReference type="NCBI Taxonomy" id="188932"/>
    <lineage>
        <taxon>Bacteria</taxon>
        <taxon>Pseudomonadati</taxon>
        <taxon>Bacteroidota</taxon>
        <taxon>Sphingobacteriia</taxon>
        <taxon>Sphingobacteriales</taxon>
        <taxon>Sphingobacteriaceae</taxon>
        <taxon>Pedobacter</taxon>
    </lineage>
</organism>
<accession>A0A7W8ZRL5</accession>
<dbReference type="EMBL" id="JACHCE010000011">
    <property type="protein sequence ID" value="MBB5638943.1"/>
    <property type="molecule type" value="Genomic_DNA"/>
</dbReference>
<gene>
    <name evidence="1" type="ORF">HDE68_004881</name>
</gene>